<reference evidence="2 3" key="1">
    <citation type="submission" date="2020-08" db="EMBL/GenBank/DDBJ databases">
        <title>Sequencing the genomes of 1000 actinobacteria strains.</title>
        <authorList>
            <person name="Klenk H.-P."/>
        </authorList>
    </citation>
    <scope>NUCLEOTIDE SEQUENCE [LARGE SCALE GENOMIC DNA]</scope>
    <source>
        <strain evidence="2 3">DSM 45584</strain>
    </source>
</reference>
<keyword evidence="3" id="KW-1185">Reference proteome</keyword>
<dbReference type="AlphaFoldDB" id="A0A840QIP8"/>
<proteinExistence type="predicted"/>
<feature type="domain" description="Transposase IS204/IS1001/IS1096/IS1165 helix-turn-helix" evidence="1">
    <location>
        <begin position="77"/>
        <end position="118"/>
    </location>
</feature>
<comment type="caution">
    <text evidence="2">The sequence shown here is derived from an EMBL/GenBank/DDBJ whole genome shotgun (WGS) entry which is preliminary data.</text>
</comment>
<dbReference type="Proteomes" id="UP000584374">
    <property type="component" value="Unassembled WGS sequence"/>
</dbReference>
<dbReference type="InterPro" id="IPR047951">
    <property type="entry name" value="Transpos_ISL3"/>
</dbReference>
<name>A0A840QIP8_9PSEU</name>
<dbReference type="PANTHER" id="PTHR33498:SF1">
    <property type="entry name" value="TRANSPOSASE FOR INSERTION SEQUENCE ELEMENT IS1557"/>
    <property type="match status" value="1"/>
</dbReference>
<sequence length="182" mass="20488">MIEDVEFDEAGERVVVHVRPRKRRKGLCGRRWRPSGRYDRGEGRRRWQALDLGTIQVAAEIEAPRVRCAEHGPTVARLPWARHGAGHTYAFDATVAWLAVHCSKSAVCELMRIAWRTVGIDRGPGLGRHRDPGRVLRERWCGSRRARWPGAWRVLAAGRCPIGCTADMNDGCPIARYRVGGC</sequence>
<protein>
    <recommendedName>
        <fullName evidence="1">Transposase IS204/IS1001/IS1096/IS1165 helix-turn-helix domain-containing protein</fullName>
    </recommendedName>
</protein>
<accession>A0A840QIP8</accession>
<dbReference type="PANTHER" id="PTHR33498">
    <property type="entry name" value="TRANSPOSASE FOR INSERTION SEQUENCE ELEMENT IS1557"/>
    <property type="match status" value="1"/>
</dbReference>
<organism evidence="2 3">
    <name type="scientific">Saccharopolyspora phatthalungensis</name>
    <dbReference type="NCBI Taxonomy" id="664693"/>
    <lineage>
        <taxon>Bacteria</taxon>
        <taxon>Bacillati</taxon>
        <taxon>Actinomycetota</taxon>
        <taxon>Actinomycetes</taxon>
        <taxon>Pseudonocardiales</taxon>
        <taxon>Pseudonocardiaceae</taxon>
        <taxon>Saccharopolyspora</taxon>
    </lineage>
</organism>
<evidence type="ECO:0000313" key="2">
    <source>
        <dbReference type="EMBL" id="MBB5157303.1"/>
    </source>
</evidence>
<evidence type="ECO:0000259" key="1">
    <source>
        <dbReference type="Pfam" id="PF13542"/>
    </source>
</evidence>
<evidence type="ECO:0000313" key="3">
    <source>
        <dbReference type="Proteomes" id="UP000584374"/>
    </source>
</evidence>
<gene>
    <name evidence="2" type="ORF">BJ970_004837</name>
</gene>
<dbReference type="Pfam" id="PF13542">
    <property type="entry name" value="HTH_Tnp_ISL3"/>
    <property type="match status" value="1"/>
</dbReference>
<dbReference type="EMBL" id="JACHIW010000001">
    <property type="protein sequence ID" value="MBB5157303.1"/>
    <property type="molecule type" value="Genomic_DNA"/>
</dbReference>
<dbReference type="InterPro" id="IPR032877">
    <property type="entry name" value="Transposase_HTH"/>
</dbReference>